<dbReference type="Proteomes" id="UP000247476">
    <property type="component" value="Unassembled WGS sequence"/>
</dbReference>
<evidence type="ECO:0000313" key="1">
    <source>
        <dbReference type="EMBL" id="PYI56241.1"/>
    </source>
</evidence>
<reference evidence="1 2" key="1">
    <citation type="submission" date="2018-05" db="EMBL/GenBank/DDBJ databases">
        <title>Paenibacillus flagellatus sp. nov., isolated from selenium mineral soil.</title>
        <authorList>
            <person name="Dai X."/>
        </authorList>
    </citation>
    <scope>NUCLEOTIDE SEQUENCE [LARGE SCALE GENOMIC DNA]</scope>
    <source>
        <strain evidence="1 2">DXL2</strain>
    </source>
</reference>
<dbReference type="AlphaFoldDB" id="A0A2V5K9Q9"/>
<name>A0A2V5K9Q9_9BACL</name>
<keyword evidence="2" id="KW-1185">Reference proteome</keyword>
<comment type="caution">
    <text evidence="1">The sequence shown here is derived from an EMBL/GenBank/DDBJ whole genome shotgun (WGS) entry which is preliminary data.</text>
</comment>
<dbReference type="RefSeq" id="WP_110838769.1">
    <property type="nucleotide sequence ID" value="NZ_QJVJ01000002.1"/>
</dbReference>
<gene>
    <name evidence="1" type="ORF">DLM86_04450</name>
</gene>
<organism evidence="1 2">
    <name type="scientific">Paenibacillus flagellatus</name>
    <dbReference type="NCBI Taxonomy" id="2211139"/>
    <lineage>
        <taxon>Bacteria</taxon>
        <taxon>Bacillati</taxon>
        <taxon>Bacillota</taxon>
        <taxon>Bacilli</taxon>
        <taxon>Bacillales</taxon>
        <taxon>Paenibacillaceae</taxon>
        <taxon>Paenibacillus</taxon>
    </lineage>
</organism>
<accession>A0A2V5K9Q9</accession>
<protein>
    <submittedName>
        <fullName evidence="1">Uncharacterized protein</fullName>
    </submittedName>
</protein>
<proteinExistence type="predicted"/>
<sequence length="66" mass="7710">MNKTLVKTYRHRVGKNQYVIIHIYQVATAEATQGNAVANNALSVQIVKHQKDFKRHKLHKSRKRRS</sequence>
<dbReference type="OrthoDB" id="2662371at2"/>
<dbReference type="EMBL" id="QJVJ01000002">
    <property type="protein sequence ID" value="PYI56241.1"/>
    <property type="molecule type" value="Genomic_DNA"/>
</dbReference>
<evidence type="ECO:0000313" key="2">
    <source>
        <dbReference type="Proteomes" id="UP000247476"/>
    </source>
</evidence>